<sequence>MKRVALLILSTLATAVTMLTSCTPDTGKSHDDNSQAGSEAQQASRQEVTTPGTPKADTLTGVAIGGAHSSIELQDAHGGEHEFSYPDIDPSKVDTWVEGDTMVVTYIHNSDPEVGDSVLSLRQSNRAKADEY</sequence>
<gene>
    <name evidence="3" type="ORF">FYJ29_06255</name>
</gene>
<reference evidence="3 4" key="1">
    <citation type="submission" date="2019-08" db="EMBL/GenBank/DDBJ databases">
        <title>In-depth cultivation of the pig gut microbiome towards novel bacterial diversity and tailored functional studies.</title>
        <authorList>
            <person name="Wylensek D."/>
            <person name="Hitch T.C.A."/>
            <person name="Clavel T."/>
        </authorList>
    </citation>
    <scope>NUCLEOTIDE SEQUENCE [LARGE SCALE GENOMIC DNA]</scope>
    <source>
        <strain evidence="3 4">Oil-RF-744-WCA-WT-10</strain>
    </source>
</reference>
<feature type="compositionally biased region" description="Basic and acidic residues" evidence="1">
    <location>
        <begin position="74"/>
        <end position="88"/>
    </location>
</feature>
<evidence type="ECO:0008006" key="5">
    <source>
        <dbReference type="Google" id="ProtNLM"/>
    </source>
</evidence>
<dbReference type="PROSITE" id="PS51257">
    <property type="entry name" value="PROKAR_LIPOPROTEIN"/>
    <property type="match status" value="1"/>
</dbReference>
<protein>
    <recommendedName>
        <fullName evidence="5">Lipoprotein</fullName>
    </recommendedName>
</protein>
<feature type="chain" id="PRO_5026662605" description="Lipoprotein" evidence="2">
    <location>
        <begin position="16"/>
        <end position="132"/>
    </location>
</feature>
<comment type="caution">
    <text evidence="3">The sequence shown here is derived from an EMBL/GenBank/DDBJ whole genome shotgun (WGS) entry which is preliminary data.</text>
</comment>
<feature type="compositionally biased region" description="Polar residues" evidence="1">
    <location>
        <begin position="34"/>
        <end position="52"/>
    </location>
</feature>
<feature type="signal peptide" evidence="2">
    <location>
        <begin position="1"/>
        <end position="15"/>
    </location>
</feature>
<proteinExistence type="predicted"/>
<feature type="region of interest" description="Disordered" evidence="1">
    <location>
        <begin position="24"/>
        <end position="88"/>
    </location>
</feature>
<dbReference type="AlphaFoldDB" id="A0A6L5XEV7"/>
<dbReference type="RefSeq" id="WP_154326753.1">
    <property type="nucleotide sequence ID" value="NZ_CP045696.1"/>
</dbReference>
<keyword evidence="2" id="KW-0732">Signal</keyword>
<dbReference type="Proteomes" id="UP000483362">
    <property type="component" value="Unassembled WGS sequence"/>
</dbReference>
<keyword evidence="4" id="KW-1185">Reference proteome</keyword>
<evidence type="ECO:0000313" key="3">
    <source>
        <dbReference type="EMBL" id="MSS17362.1"/>
    </source>
</evidence>
<name>A0A6L5XEV7_9BACT</name>
<organism evidence="3 4">
    <name type="scientific">Sodaliphilus pleomorphus</name>
    <dbReference type="NCBI Taxonomy" id="2606626"/>
    <lineage>
        <taxon>Bacteria</taxon>
        <taxon>Pseudomonadati</taxon>
        <taxon>Bacteroidota</taxon>
        <taxon>Bacteroidia</taxon>
        <taxon>Bacteroidales</taxon>
        <taxon>Muribaculaceae</taxon>
        <taxon>Sodaliphilus</taxon>
    </lineage>
</organism>
<accession>A0A6L5XEV7</accession>
<dbReference type="EMBL" id="VULT01000008">
    <property type="protein sequence ID" value="MSS17362.1"/>
    <property type="molecule type" value="Genomic_DNA"/>
</dbReference>
<evidence type="ECO:0000313" key="4">
    <source>
        <dbReference type="Proteomes" id="UP000483362"/>
    </source>
</evidence>
<feature type="region of interest" description="Disordered" evidence="1">
    <location>
        <begin position="112"/>
        <end position="132"/>
    </location>
</feature>
<evidence type="ECO:0000256" key="1">
    <source>
        <dbReference type="SAM" id="MobiDB-lite"/>
    </source>
</evidence>
<evidence type="ECO:0000256" key="2">
    <source>
        <dbReference type="SAM" id="SignalP"/>
    </source>
</evidence>